<evidence type="ECO:0000313" key="1">
    <source>
        <dbReference type="EMBL" id="KAF5357411.1"/>
    </source>
</evidence>
<reference evidence="1 2" key="1">
    <citation type="journal article" date="2020" name="ISME J.">
        <title>Uncovering the hidden diversity of litter-decomposition mechanisms in mushroom-forming fungi.</title>
        <authorList>
            <person name="Floudas D."/>
            <person name="Bentzer J."/>
            <person name="Ahren D."/>
            <person name="Johansson T."/>
            <person name="Persson P."/>
            <person name="Tunlid A."/>
        </authorList>
    </citation>
    <scope>NUCLEOTIDE SEQUENCE [LARGE SCALE GENOMIC DNA]</scope>
    <source>
        <strain evidence="1 2">CBS 291.85</strain>
    </source>
</reference>
<sequence>MLRNQPFSRHRTQDYLACSLRREFSVSLTLLSDRSRPNISSVTPSTLTSDDYLDLSGQTNFRMKYQNTALCDRINWGIVYGEHQPFPDNTKGFFYYHSPQPKAPSFAGDVRFRVCPSNDPISFPEGVDLVRRDGLPWEITNWGFALEKRFSAWGDELVKTGTMHKEAHKSCRRLATQKQIVNAPHNVAYAFEFKQPFPLQIGRDSVSIWISDEINLMSLKVFSGILEPFNSQDLDVQIVESGAFAHACFDLEGEDCPSVALSSRRICRRDEVQGGDTKTFQLRRPTREALDILKHSAEMFSWP</sequence>
<comment type="caution">
    <text evidence="1">The sequence shown here is derived from an EMBL/GenBank/DDBJ whole genome shotgun (WGS) entry which is preliminary data.</text>
</comment>
<name>A0A8H5LHA7_9AGAR</name>
<proteinExistence type="predicted"/>
<dbReference type="AlphaFoldDB" id="A0A8H5LHA7"/>
<gene>
    <name evidence="1" type="ORF">D9758_005954</name>
</gene>
<dbReference type="OrthoDB" id="2750929at2759"/>
<evidence type="ECO:0000313" key="2">
    <source>
        <dbReference type="Proteomes" id="UP000559256"/>
    </source>
</evidence>
<dbReference type="Proteomes" id="UP000559256">
    <property type="component" value="Unassembled WGS sequence"/>
</dbReference>
<keyword evidence="2" id="KW-1185">Reference proteome</keyword>
<protein>
    <submittedName>
        <fullName evidence="1">Uncharacterized protein</fullName>
    </submittedName>
</protein>
<accession>A0A8H5LHA7</accession>
<dbReference type="EMBL" id="JAACJM010000052">
    <property type="protein sequence ID" value="KAF5357411.1"/>
    <property type="molecule type" value="Genomic_DNA"/>
</dbReference>
<organism evidence="1 2">
    <name type="scientific">Tetrapyrgos nigripes</name>
    <dbReference type="NCBI Taxonomy" id="182062"/>
    <lineage>
        <taxon>Eukaryota</taxon>
        <taxon>Fungi</taxon>
        <taxon>Dikarya</taxon>
        <taxon>Basidiomycota</taxon>
        <taxon>Agaricomycotina</taxon>
        <taxon>Agaricomycetes</taxon>
        <taxon>Agaricomycetidae</taxon>
        <taxon>Agaricales</taxon>
        <taxon>Marasmiineae</taxon>
        <taxon>Marasmiaceae</taxon>
        <taxon>Tetrapyrgos</taxon>
    </lineage>
</organism>